<evidence type="ECO:0000259" key="4">
    <source>
        <dbReference type="PROSITE" id="PS50987"/>
    </source>
</evidence>
<dbReference type="CDD" id="cd00090">
    <property type="entry name" value="HTH_ARSR"/>
    <property type="match status" value="1"/>
</dbReference>
<evidence type="ECO:0000256" key="1">
    <source>
        <dbReference type="ARBA" id="ARBA00023015"/>
    </source>
</evidence>
<dbReference type="GO" id="GO:0003700">
    <property type="term" value="F:DNA-binding transcription factor activity"/>
    <property type="evidence" value="ECO:0007669"/>
    <property type="project" value="InterPro"/>
</dbReference>
<dbReference type="InterPro" id="IPR011991">
    <property type="entry name" value="ArsR-like_HTH"/>
</dbReference>
<dbReference type="PROSITE" id="PS50987">
    <property type="entry name" value="HTH_ARSR_2"/>
    <property type="match status" value="1"/>
</dbReference>
<protein>
    <submittedName>
        <fullName evidence="5">Transcriptional regulator</fullName>
    </submittedName>
</protein>
<dbReference type="PANTHER" id="PTHR33154:SF18">
    <property type="entry name" value="ARSENICAL RESISTANCE OPERON REPRESSOR"/>
    <property type="match status" value="1"/>
</dbReference>
<evidence type="ECO:0000256" key="3">
    <source>
        <dbReference type="ARBA" id="ARBA00023163"/>
    </source>
</evidence>
<dbReference type="NCBIfam" id="NF033788">
    <property type="entry name" value="HTH_metalloreg"/>
    <property type="match status" value="1"/>
</dbReference>
<dbReference type="PANTHER" id="PTHR33154">
    <property type="entry name" value="TRANSCRIPTIONAL REGULATOR, ARSR FAMILY"/>
    <property type="match status" value="1"/>
</dbReference>
<dbReference type="Proteomes" id="UP000242699">
    <property type="component" value="Unassembled WGS sequence"/>
</dbReference>
<sequence length="112" mass="12818">MTTEETSALFKALGDQTRLRILALLSLREHCNCELVSIFGISQPAVSRHIARLKESRLIHERRQGQWVYYSLNRALWEQLPSFPHMVEDLVAHDPLVRHAKTTVAQCSLPGE</sequence>
<dbReference type="EMBL" id="PXYT01000011">
    <property type="protein sequence ID" value="PSR30375.1"/>
    <property type="molecule type" value="Genomic_DNA"/>
</dbReference>
<dbReference type="InterPro" id="IPR036388">
    <property type="entry name" value="WH-like_DNA-bd_sf"/>
</dbReference>
<dbReference type="AlphaFoldDB" id="A0A2T2X7C2"/>
<dbReference type="GO" id="GO:0003677">
    <property type="term" value="F:DNA binding"/>
    <property type="evidence" value="ECO:0007669"/>
    <property type="project" value="UniProtKB-KW"/>
</dbReference>
<proteinExistence type="predicted"/>
<evidence type="ECO:0000313" key="6">
    <source>
        <dbReference type="Proteomes" id="UP000242699"/>
    </source>
</evidence>
<comment type="caution">
    <text evidence="5">The sequence shown here is derived from an EMBL/GenBank/DDBJ whole genome shotgun (WGS) entry which is preliminary data.</text>
</comment>
<accession>A0A2T2X7C2</accession>
<dbReference type="Gene3D" id="1.10.10.10">
    <property type="entry name" value="Winged helix-like DNA-binding domain superfamily/Winged helix DNA-binding domain"/>
    <property type="match status" value="1"/>
</dbReference>
<dbReference type="PRINTS" id="PR00778">
    <property type="entry name" value="HTHARSR"/>
</dbReference>
<gene>
    <name evidence="5" type="ORF">C7B43_06580</name>
</gene>
<keyword evidence="2" id="KW-0238">DNA-binding</keyword>
<dbReference type="SMART" id="SM00418">
    <property type="entry name" value="HTH_ARSR"/>
    <property type="match status" value="1"/>
</dbReference>
<evidence type="ECO:0000313" key="5">
    <source>
        <dbReference type="EMBL" id="PSR30375.1"/>
    </source>
</evidence>
<keyword evidence="3" id="KW-0804">Transcription</keyword>
<dbReference type="InterPro" id="IPR051081">
    <property type="entry name" value="HTH_MetalResp_TranReg"/>
</dbReference>
<name>A0A2T2X7C2_9FIRM</name>
<keyword evidence="1" id="KW-0805">Transcription regulation</keyword>
<dbReference type="InterPro" id="IPR036390">
    <property type="entry name" value="WH_DNA-bd_sf"/>
</dbReference>
<evidence type="ECO:0000256" key="2">
    <source>
        <dbReference type="ARBA" id="ARBA00023125"/>
    </source>
</evidence>
<dbReference type="Pfam" id="PF01022">
    <property type="entry name" value="HTH_5"/>
    <property type="match status" value="1"/>
</dbReference>
<dbReference type="SUPFAM" id="SSF46785">
    <property type="entry name" value="Winged helix' DNA-binding domain"/>
    <property type="match status" value="1"/>
</dbReference>
<feature type="domain" description="HTH arsR-type" evidence="4">
    <location>
        <begin position="1"/>
        <end position="98"/>
    </location>
</feature>
<reference evidence="5 6" key="1">
    <citation type="journal article" date="2014" name="BMC Genomics">
        <title>Comparison of environmental and isolate Sulfobacillus genomes reveals diverse carbon, sulfur, nitrogen, and hydrogen metabolisms.</title>
        <authorList>
            <person name="Justice N.B."/>
            <person name="Norman A."/>
            <person name="Brown C.T."/>
            <person name="Singh A."/>
            <person name="Thomas B.C."/>
            <person name="Banfield J.F."/>
        </authorList>
    </citation>
    <scope>NUCLEOTIDE SEQUENCE [LARGE SCALE GENOMIC DNA]</scope>
    <source>
        <strain evidence="5">AMDSBA1</strain>
    </source>
</reference>
<dbReference type="InterPro" id="IPR001845">
    <property type="entry name" value="HTH_ArsR_DNA-bd_dom"/>
</dbReference>
<organism evidence="5 6">
    <name type="scientific">Sulfobacillus benefaciens</name>
    <dbReference type="NCBI Taxonomy" id="453960"/>
    <lineage>
        <taxon>Bacteria</taxon>
        <taxon>Bacillati</taxon>
        <taxon>Bacillota</taxon>
        <taxon>Clostridia</taxon>
        <taxon>Eubacteriales</taxon>
        <taxon>Clostridiales Family XVII. Incertae Sedis</taxon>
        <taxon>Sulfobacillus</taxon>
    </lineage>
</organism>